<dbReference type="Pfam" id="PF22693">
    <property type="entry name" value="MACPF_1"/>
    <property type="match status" value="1"/>
</dbReference>
<accession>A0AAE0X6P4</accession>
<dbReference type="Proteomes" id="UP001270362">
    <property type="component" value="Unassembled WGS sequence"/>
</dbReference>
<protein>
    <recommendedName>
        <fullName evidence="2">MACPF-like domain-containing protein</fullName>
    </recommendedName>
</protein>
<proteinExistence type="predicted"/>
<evidence type="ECO:0000256" key="1">
    <source>
        <dbReference type="SAM" id="MobiDB-lite"/>
    </source>
</evidence>
<dbReference type="EMBL" id="JAULSO010000003">
    <property type="protein sequence ID" value="KAK3686197.1"/>
    <property type="molecule type" value="Genomic_DNA"/>
</dbReference>
<sequence>MTVTPATFHVAVESPPGMSFPSFPVSALEGGDVKKITMAMIRNRCNISTKLFFTVDGNSRIDDSTTLEYYMSLSAEGQKVLQPPAVPAPAQAPADGTAVTTATPAAVPGVQTFAVKLADSTVKKDLVELPGNKEALTKLLDSISNTTSLARGTLPTFADRQLASLVTNYATQLVVGRTYSYTEPAELTEQQWDSVLKNNRAFHGYWYDFALGTFVTAPKPGKLKGAAPVGKPPTTTTDSAPKPQYIPPIPPYYVHDRASVAVSEVRSQQQNSWIKEGFNSLAVGGSLGGGAETVPVSVQASWEKEHAYANQKRVATDVGSLAVTYNFPRAVIEFEPTNLELTTQCRLDALNVSTQAARDKFFRTYGIVFVTRLTLGGFLHSTRNVTSTETATLDEVKDKTRVAAGISVQSPYVSGSVNFAKVDQTSTATSGATLDQTARLAWDAHGGDTLLCTNPPAWANTVKDHRLWRLMNKERIVKLESLIKDIDTEPWRKLDTPSPNTFAGKNVVTDSAFNTYVRTALMDAFMDSGAENAIAQKMADYYQAGSDTATKVTRCNAFMQANFPDELDAIIPTGWLFSGLSIDQKVAFGMYMTSVGELVFS</sequence>
<evidence type="ECO:0000313" key="4">
    <source>
        <dbReference type="Proteomes" id="UP001270362"/>
    </source>
</evidence>
<gene>
    <name evidence="3" type="ORF">B0T22DRAFT_483093</name>
</gene>
<evidence type="ECO:0000259" key="2">
    <source>
        <dbReference type="Pfam" id="PF22693"/>
    </source>
</evidence>
<comment type="caution">
    <text evidence="3">The sequence shown here is derived from an EMBL/GenBank/DDBJ whole genome shotgun (WGS) entry which is preliminary data.</text>
</comment>
<reference evidence="3" key="1">
    <citation type="journal article" date="2023" name="Mol. Phylogenet. Evol.">
        <title>Genome-scale phylogeny and comparative genomics of the fungal order Sordariales.</title>
        <authorList>
            <person name="Hensen N."/>
            <person name="Bonometti L."/>
            <person name="Westerberg I."/>
            <person name="Brannstrom I.O."/>
            <person name="Guillou S."/>
            <person name="Cros-Aarteil S."/>
            <person name="Calhoun S."/>
            <person name="Haridas S."/>
            <person name="Kuo A."/>
            <person name="Mondo S."/>
            <person name="Pangilinan J."/>
            <person name="Riley R."/>
            <person name="LaButti K."/>
            <person name="Andreopoulos B."/>
            <person name="Lipzen A."/>
            <person name="Chen C."/>
            <person name="Yan M."/>
            <person name="Daum C."/>
            <person name="Ng V."/>
            <person name="Clum A."/>
            <person name="Steindorff A."/>
            <person name="Ohm R.A."/>
            <person name="Martin F."/>
            <person name="Silar P."/>
            <person name="Natvig D.O."/>
            <person name="Lalanne C."/>
            <person name="Gautier V."/>
            <person name="Ament-Velasquez S.L."/>
            <person name="Kruys A."/>
            <person name="Hutchinson M.I."/>
            <person name="Powell A.J."/>
            <person name="Barry K."/>
            <person name="Miller A.N."/>
            <person name="Grigoriev I.V."/>
            <person name="Debuchy R."/>
            <person name="Gladieux P."/>
            <person name="Hiltunen Thoren M."/>
            <person name="Johannesson H."/>
        </authorList>
    </citation>
    <scope>NUCLEOTIDE SEQUENCE</scope>
    <source>
        <strain evidence="3">CBS 314.62</strain>
    </source>
</reference>
<dbReference type="AlphaFoldDB" id="A0AAE0X6P4"/>
<organism evidence="3 4">
    <name type="scientific">Podospora appendiculata</name>
    <dbReference type="NCBI Taxonomy" id="314037"/>
    <lineage>
        <taxon>Eukaryota</taxon>
        <taxon>Fungi</taxon>
        <taxon>Dikarya</taxon>
        <taxon>Ascomycota</taxon>
        <taxon>Pezizomycotina</taxon>
        <taxon>Sordariomycetes</taxon>
        <taxon>Sordariomycetidae</taxon>
        <taxon>Sordariales</taxon>
        <taxon>Podosporaceae</taxon>
        <taxon>Podospora</taxon>
    </lineage>
</organism>
<name>A0AAE0X6P4_9PEZI</name>
<feature type="region of interest" description="Disordered" evidence="1">
    <location>
        <begin position="224"/>
        <end position="245"/>
    </location>
</feature>
<keyword evidence="4" id="KW-1185">Reference proteome</keyword>
<feature type="domain" description="MACPF-like" evidence="2">
    <location>
        <begin position="323"/>
        <end position="479"/>
    </location>
</feature>
<dbReference type="InterPro" id="IPR054586">
    <property type="entry name" value="MACPF_1_fungal"/>
</dbReference>
<reference evidence="3" key="2">
    <citation type="submission" date="2023-06" db="EMBL/GenBank/DDBJ databases">
        <authorList>
            <consortium name="Lawrence Berkeley National Laboratory"/>
            <person name="Haridas S."/>
            <person name="Hensen N."/>
            <person name="Bonometti L."/>
            <person name="Westerberg I."/>
            <person name="Brannstrom I.O."/>
            <person name="Guillou S."/>
            <person name="Cros-Aarteil S."/>
            <person name="Calhoun S."/>
            <person name="Kuo A."/>
            <person name="Mondo S."/>
            <person name="Pangilinan J."/>
            <person name="Riley R."/>
            <person name="Labutti K."/>
            <person name="Andreopoulos B."/>
            <person name="Lipzen A."/>
            <person name="Chen C."/>
            <person name="Yanf M."/>
            <person name="Daum C."/>
            <person name="Ng V."/>
            <person name="Clum A."/>
            <person name="Steindorff A."/>
            <person name="Ohm R."/>
            <person name="Martin F."/>
            <person name="Silar P."/>
            <person name="Natvig D."/>
            <person name="Lalanne C."/>
            <person name="Gautier V."/>
            <person name="Ament-Velasquez S.L."/>
            <person name="Kruys A."/>
            <person name="Hutchinson M.I."/>
            <person name="Powell A.J."/>
            <person name="Barry K."/>
            <person name="Miller A.N."/>
            <person name="Grigoriev I.V."/>
            <person name="Debuchy R."/>
            <person name="Gladieux P."/>
            <person name="Thoren M.H."/>
            <person name="Johannesson H."/>
        </authorList>
    </citation>
    <scope>NUCLEOTIDE SEQUENCE</scope>
    <source>
        <strain evidence="3">CBS 314.62</strain>
    </source>
</reference>
<evidence type="ECO:0000313" key="3">
    <source>
        <dbReference type="EMBL" id="KAK3686197.1"/>
    </source>
</evidence>